<dbReference type="SUPFAM" id="SSF48008">
    <property type="entry name" value="GntR ligand-binding domain-like"/>
    <property type="match status" value="1"/>
</dbReference>
<dbReference type="Gene3D" id="1.20.120.530">
    <property type="entry name" value="GntR ligand-binding domain-like"/>
    <property type="match status" value="1"/>
</dbReference>
<keyword evidence="1" id="KW-0805">Transcription regulation</keyword>
<dbReference type="InterPro" id="IPR036390">
    <property type="entry name" value="WH_DNA-bd_sf"/>
</dbReference>
<evidence type="ECO:0000313" key="5">
    <source>
        <dbReference type="EMBL" id="RDI76149.1"/>
    </source>
</evidence>
<keyword evidence="6" id="KW-1185">Reference proteome</keyword>
<gene>
    <name evidence="5" type="ORF">Gocc_0568</name>
</gene>
<dbReference type="PANTHER" id="PTHR43537:SF5">
    <property type="entry name" value="UXU OPERON TRANSCRIPTIONAL REGULATOR"/>
    <property type="match status" value="1"/>
</dbReference>
<evidence type="ECO:0000313" key="6">
    <source>
        <dbReference type="Proteomes" id="UP000254134"/>
    </source>
</evidence>
<dbReference type="InterPro" id="IPR036388">
    <property type="entry name" value="WH-like_DNA-bd_sf"/>
</dbReference>
<sequence>MFQPDADEAASLSERAAYRIRELIVSLELPPGAPVSERELMERLGFGRTPVREALRTLAQEKLVEVYPRRGIVVAPVDVGDLAALSEARIVLESFAARCAAERAAAEERTAARAFLAELPGAADEHDERTLIELDQRIHRHVYRCAHNPFIESTLNEYYILTLRIWFLALDRVPRLEHAVTEHRELLEAICDGDPRRAEDVMRRHIEGFERAIRAVL</sequence>
<accession>A0A7M2Z1X8</accession>
<dbReference type="EMBL" id="QQZY01000001">
    <property type="protein sequence ID" value="RDI76149.1"/>
    <property type="molecule type" value="Genomic_DNA"/>
</dbReference>
<protein>
    <submittedName>
        <fullName evidence="5">Transcriptional regulator</fullName>
    </submittedName>
</protein>
<dbReference type="Proteomes" id="UP000254134">
    <property type="component" value="Unassembled WGS sequence"/>
</dbReference>
<dbReference type="InterPro" id="IPR008920">
    <property type="entry name" value="TF_FadR/GntR_C"/>
</dbReference>
<dbReference type="SMART" id="SM00345">
    <property type="entry name" value="HTH_GNTR"/>
    <property type="match status" value="1"/>
</dbReference>
<dbReference type="PRINTS" id="PR00035">
    <property type="entry name" value="HTHGNTR"/>
</dbReference>
<dbReference type="AlphaFoldDB" id="A0A7M2Z1X8"/>
<dbReference type="SMART" id="SM00895">
    <property type="entry name" value="FCD"/>
    <property type="match status" value="1"/>
</dbReference>
<dbReference type="SUPFAM" id="SSF46785">
    <property type="entry name" value="Winged helix' DNA-binding domain"/>
    <property type="match status" value="1"/>
</dbReference>
<dbReference type="PANTHER" id="PTHR43537">
    <property type="entry name" value="TRANSCRIPTIONAL REGULATOR, GNTR FAMILY"/>
    <property type="match status" value="1"/>
</dbReference>
<dbReference type="GO" id="GO:0003700">
    <property type="term" value="F:DNA-binding transcription factor activity"/>
    <property type="evidence" value="ECO:0007669"/>
    <property type="project" value="InterPro"/>
</dbReference>
<dbReference type="Gene3D" id="1.10.10.10">
    <property type="entry name" value="Winged helix-like DNA-binding domain superfamily/Winged helix DNA-binding domain"/>
    <property type="match status" value="1"/>
</dbReference>
<dbReference type="InterPro" id="IPR011711">
    <property type="entry name" value="GntR_C"/>
</dbReference>
<reference evidence="5 6" key="1">
    <citation type="submission" date="2018-07" db="EMBL/GenBank/DDBJ databases">
        <title>High-quality-draft genome sequence of Gaiella occulta.</title>
        <authorList>
            <person name="Severino R."/>
            <person name="Froufe H.J.C."/>
            <person name="Rainey F.A."/>
            <person name="Barroso C."/>
            <person name="Albuquerque L."/>
            <person name="Lobo-Da-Cunha A."/>
            <person name="Da Costa M.S."/>
            <person name="Egas C."/>
        </authorList>
    </citation>
    <scope>NUCLEOTIDE SEQUENCE [LARGE SCALE GENOMIC DNA]</scope>
    <source>
        <strain evidence="5 6">F2-233</strain>
    </source>
</reference>
<comment type="caution">
    <text evidence="5">The sequence shown here is derived from an EMBL/GenBank/DDBJ whole genome shotgun (WGS) entry which is preliminary data.</text>
</comment>
<dbReference type="PROSITE" id="PS50949">
    <property type="entry name" value="HTH_GNTR"/>
    <property type="match status" value="1"/>
</dbReference>
<evidence type="ECO:0000256" key="3">
    <source>
        <dbReference type="ARBA" id="ARBA00023163"/>
    </source>
</evidence>
<evidence type="ECO:0000259" key="4">
    <source>
        <dbReference type="PROSITE" id="PS50949"/>
    </source>
</evidence>
<dbReference type="CDD" id="cd07377">
    <property type="entry name" value="WHTH_GntR"/>
    <property type="match status" value="1"/>
</dbReference>
<keyword evidence="3" id="KW-0804">Transcription</keyword>
<dbReference type="Pfam" id="PF00392">
    <property type="entry name" value="GntR"/>
    <property type="match status" value="1"/>
</dbReference>
<keyword evidence="2" id="KW-0238">DNA-binding</keyword>
<evidence type="ECO:0000256" key="1">
    <source>
        <dbReference type="ARBA" id="ARBA00023015"/>
    </source>
</evidence>
<dbReference type="Pfam" id="PF07729">
    <property type="entry name" value="FCD"/>
    <property type="match status" value="1"/>
</dbReference>
<proteinExistence type="predicted"/>
<organism evidence="5 6">
    <name type="scientific">Gaiella occulta</name>
    <dbReference type="NCBI Taxonomy" id="1002870"/>
    <lineage>
        <taxon>Bacteria</taxon>
        <taxon>Bacillati</taxon>
        <taxon>Actinomycetota</taxon>
        <taxon>Thermoleophilia</taxon>
        <taxon>Gaiellales</taxon>
        <taxon>Gaiellaceae</taxon>
        <taxon>Gaiella</taxon>
    </lineage>
</organism>
<dbReference type="GO" id="GO:0003677">
    <property type="term" value="F:DNA binding"/>
    <property type="evidence" value="ECO:0007669"/>
    <property type="project" value="UniProtKB-KW"/>
</dbReference>
<feature type="domain" description="HTH gntR-type" evidence="4">
    <location>
        <begin position="10"/>
        <end position="77"/>
    </location>
</feature>
<name>A0A7M2Z1X8_9ACTN</name>
<evidence type="ECO:0000256" key="2">
    <source>
        <dbReference type="ARBA" id="ARBA00023125"/>
    </source>
</evidence>
<reference evidence="6" key="2">
    <citation type="journal article" date="2019" name="MicrobiologyOpen">
        <title>High-quality draft genome sequence of Gaiella occulta isolated from a 150 meter deep mineral water borehole and comparison with the genome sequences of other deep-branching lineages of the phylum Actinobacteria.</title>
        <authorList>
            <person name="Severino R."/>
            <person name="Froufe H.J.C."/>
            <person name="Barroso C."/>
            <person name="Albuquerque L."/>
            <person name="Lobo-da-Cunha A."/>
            <person name="da Costa M.S."/>
            <person name="Egas C."/>
        </authorList>
    </citation>
    <scope>NUCLEOTIDE SEQUENCE [LARGE SCALE GENOMIC DNA]</scope>
    <source>
        <strain evidence="6">F2-233</strain>
    </source>
</reference>
<dbReference type="InterPro" id="IPR000524">
    <property type="entry name" value="Tscrpt_reg_HTH_GntR"/>
</dbReference>
<dbReference type="RefSeq" id="WP_220150410.1">
    <property type="nucleotide sequence ID" value="NZ_QQZY01000001.1"/>
</dbReference>